<protein>
    <submittedName>
        <fullName evidence="4">GIT domain-containing protein</fullName>
    </submittedName>
</protein>
<feature type="region of interest" description="Disordered" evidence="1">
    <location>
        <begin position="40"/>
        <end position="63"/>
    </location>
</feature>
<reference evidence="4" key="2">
    <citation type="submission" date="2019-09" db="UniProtKB">
        <authorList>
            <consortium name="WormBaseParasite"/>
        </authorList>
    </citation>
    <scope>IDENTIFICATION</scope>
</reference>
<feature type="compositionally biased region" description="Polar residues" evidence="1">
    <location>
        <begin position="48"/>
        <end position="61"/>
    </location>
</feature>
<evidence type="ECO:0000313" key="3">
    <source>
        <dbReference type="Proteomes" id="UP000050761"/>
    </source>
</evidence>
<keyword evidence="3" id="KW-1185">Reference proteome</keyword>
<organism evidence="3 4">
    <name type="scientific">Heligmosomoides polygyrus</name>
    <name type="common">Parasitic roundworm</name>
    <dbReference type="NCBI Taxonomy" id="6339"/>
    <lineage>
        <taxon>Eukaryota</taxon>
        <taxon>Metazoa</taxon>
        <taxon>Ecdysozoa</taxon>
        <taxon>Nematoda</taxon>
        <taxon>Chromadorea</taxon>
        <taxon>Rhabditida</taxon>
        <taxon>Rhabditina</taxon>
        <taxon>Rhabditomorpha</taxon>
        <taxon>Strongyloidea</taxon>
        <taxon>Heligmosomidae</taxon>
        <taxon>Heligmosomoides</taxon>
    </lineage>
</organism>
<evidence type="ECO:0000313" key="2">
    <source>
        <dbReference type="EMBL" id="VDO78013.1"/>
    </source>
</evidence>
<dbReference type="OrthoDB" id="5867124at2759"/>
<feature type="compositionally biased region" description="Polar residues" evidence="1">
    <location>
        <begin position="91"/>
        <end position="111"/>
    </location>
</feature>
<feature type="region of interest" description="Disordered" evidence="1">
    <location>
        <begin position="77"/>
        <end position="111"/>
    </location>
</feature>
<feature type="compositionally biased region" description="Basic and acidic residues" evidence="1">
    <location>
        <begin position="9"/>
        <end position="24"/>
    </location>
</feature>
<dbReference type="EMBL" id="UZAH01026265">
    <property type="protein sequence ID" value="VDO78013.1"/>
    <property type="molecule type" value="Genomic_DNA"/>
</dbReference>
<dbReference type="AlphaFoldDB" id="A0A183FN03"/>
<sequence>AAGALGADGDAHFDDRHSQRCDRDEGCVGDVVPGLRPHLAHQHRSAHSRLTPQARSRSPTISDVIRFRNRIGVLSDFLRNPRHKAPKPTVRSDSNASTQQGDPNSSGSEAK</sequence>
<name>A0A183FN03_HELPZ</name>
<evidence type="ECO:0000313" key="4">
    <source>
        <dbReference type="WBParaSite" id="HPBE_0000882801-mRNA-1"/>
    </source>
</evidence>
<gene>
    <name evidence="2" type="ORF">HPBE_LOCUS8829</name>
</gene>
<feature type="region of interest" description="Disordered" evidence="1">
    <location>
        <begin position="1"/>
        <end position="24"/>
    </location>
</feature>
<proteinExistence type="predicted"/>
<reference evidence="2 3" key="1">
    <citation type="submission" date="2018-11" db="EMBL/GenBank/DDBJ databases">
        <authorList>
            <consortium name="Pathogen Informatics"/>
        </authorList>
    </citation>
    <scope>NUCLEOTIDE SEQUENCE [LARGE SCALE GENOMIC DNA]</scope>
</reference>
<accession>A0A183FN03</accession>
<evidence type="ECO:0000256" key="1">
    <source>
        <dbReference type="SAM" id="MobiDB-lite"/>
    </source>
</evidence>
<dbReference type="Proteomes" id="UP000050761">
    <property type="component" value="Unassembled WGS sequence"/>
</dbReference>
<dbReference type="WBParaSite" id="HPBE_0000882801-mRNA-1">
    <property type="protein sequence ID" value="HPBE_0000882801-mRNA-1"/>
    <property type="gene ID" value="HPBE_0000882801"/>
</dbReference>
<accession>A0A3P7ZJ50</accession>